<dbReference type="SMART" id="SM00228">
    <property type="entry name" value="PDZ"/>
    <property type="match status" value="1"/>
</dbReference>
<dbReference type="PROSITE" id="PS50106">
    <property type="entry name" value="PDZ"/>
    <property type="match status" value="1"/>
</dbReference>
<evidence type="ECO:0000256" key="6">
    <source>
        <dbReference type="ARBA" id="ARBA00022801"/>
    </source>
</evidence>
<evidence type="ECO:0000313" key="13">
    <source>
        <dbReference type="EMBL" id="HGD12751.1"/>
    </source>
</evidence>
<feature type="transmembrane region" description="Helical" evidence="11">
    <location>
        <begin position="347"/>
        <end position="367"/>
    </location>
</feature>
<name>A0A7V3UZL1_UNCW3</name>
<feature type="transmembrane region" description="Helical" evidence="11">
    <location>
        <begin position="395"/>
        <end position="413"/>
    </location>
</feature>
<keyword evidence="4 13" id="KW-0645">Protease</keyword>
<keyword evidence="7 11" id="KW-0862">Zinc</keyword>
<evidence type="ECO:0000256" key="3">
    <source>
        <dbReference type="ARBA" id="ARBA00007931"/>
    </source>
</evidence>
<dbReference type="InterPro" id="IPR036034">
    <property type="entry name" value="PDZ_sf"/>
</dbReference>
<evidence type="ECO:0000256" key="8">
    <source>
        <dbReference type="ARBA" id="ARBA00022989"/>
    </source>
</evidence>
<dbReference type="PANTHER" id="PTHR42837">
    <property type="entry name" value="REGULATOR OF SIGMA-E PROTEASE RSEP"/>
    <property type="match status" value="1"/>
</dbReference>
<keyword evidence="8 11" id="KW-1133">Transmembrane helix</keyword>
<organism evidence="13">
    <name type="scientific">candidate division WOR-3 bacterium</name>
    <dbReference type="NCBI Taxonomy" id="2052148"/>
    <lineage>
        <taxon>Bacteria</taxon>
        <taxon>Bacteria division WOR-3</taxon>
    </lineage>
</organism>
<dbReference type="GO" id="GO:0006508">
    <property type="term" value="P:proteolysis"/>
    <property type="evidence" value="ECO:0007669"/>
    <property type="project" value="UniProtKB-KW"/>
</dbReference>
<evidence type="ECO:0000256" key="10">
    <source>
        <dbReference type="ARBA" id="ARBA00023136"/>
    </source>
</evidence>
<evidence type="ECO:0000256" key="7">
    <source>
        <dbReference type="ARBA" id="ARBA00022833"/>
    </source>
</evidence>
<keyword evidence="5 11" id="KW-0812">Transmembrane</keyword>
<keyword evidence="9 11" id="KW-0482">Metalloprotease</keyword>
<sequence length="422" mass="47023">MFTSLSTILVVLLLIGVLITFHEFGHLFVAKLAHIPVESFSVGFGPVIFKKRFQETEYRLSLIPLGGYIKMVGEENPDQGGYSTKPAGVRIAVVAAGPFFNLILGFILIVAMYLNFGVTYLPPVVTPGSATRSARVDLEPGDLILTAVGETIPDFEVLQQVLNKNRGTVIPLKIRRGAQILRLTYPVPDSLELEPFIPPVIDRVRAGSPAARVGLQPGDRIVAVAGIPISSWEEFVRIVRENGANRIEIKYLRRDSLYTDSITPTVEQDQLTRERFGQIGVWVRLPKKKMALPVAVWEGVRRTGYITVQTFVIIYKVITRQISSRAIGGPIMVAKIAYEGASWGMEYFLALWALLSINLFVVNMLPVPVLDGGRILLDIIATIRRHRLTERELNWANNIGWALIGLLVALTLFNDIRRLFQK</sequence>
<dbReference type="Gene3D" id="2.30.42.10">
    <property type="match status" value="2"/>
</dbReference>
<dbReference type="InterPro" id="IPR008915">
    <property type="entry name" value="Peptidase_M50"/>
</dbReference>
<dbReference type="EMBL" id="DTMZ01000026">
    <property type="protein sequence ID" value="HGD12751.1"/>
    <property type="molecule type" value="Genomic_DNA"/>
</dbReference>
<comment type="caution">
    <text evidence="13">The sequence shown here is derived from an EMBL/GenBank/DDBJ whole genome shotgun (WGS) entry which is preliminary data.</text>
</comment>
<keyword evidence="11" id="KW-0479">Metal-binding</keyword>
<dbReference type="CDD" id="cd06163">
    <property type="entry name" value="S2P-M50_PDZ_RseP-like"/>
    <property type="match status" value="1"/>
</dbReference>
<evidence type="ECO:0000256" key="5">
    <source>
        <dbReference type="ARBA" id="ARBA00022692"/>
    </source>
</evidence>
<feature type="transmembrane region" description="Helical" evidence="11">
    <location>
        <begin position="91"/>
        <end position="114"/>
    </location>
</feature>
<proteinExistence type="inferred from homology"/>
<feature type="domain" description="PDZ" evidence="12">
    <location>
        <begin position="200"/>
        <end position="243"/>
    </location>
</feature>
<evidence type="ECO:0000256" key="11">
    <source>
        <dbReference type="RuleBase" id="RU362031"/>
    </source>
</evidence>
<comment type="subcellular location">
    <subcellularLocation>
        <location evidence="2">Membrane</location>
        <topology evidence="2">Multi-pass membrane protein</topology>
    </subcellularLocation>
</comment>
<evidence type="ECO:0000256" key="1">
    <source>
        <dbReference type="ARBA" id="ARBA00001947"/>
    </source>
</evidence>
<dbReference type="SUPFAM" id="SSF50156">
    <property type="entry name" value="PDZ domain-like"/>
    <property type="match status" value="2"/>
</dbReference>
<dbReference type="GO" id="GO:0016020">
    <property type="term" value="C:membrane"/>
    <property type="evidence" value="ECO:0007669"/>
    <property type="project" value="UniProtKB-SubCell"/>
</dbReference>
<evidence type="ECO:0000256" key="9">
    <source>
        <dbReference type="ARBA" id="ARBA00023049"/>
    </source>
</evidence>
<keyword evidence="6 11" id="KW-0378">Hydrolase</keyword>
<protein>
    <recommendedName>
        <fullName evidence="11">Zinc metalloprotease</fullName>
        <ecNumber evidence="11">3.4.24.-</ecNumber>
    </recommendedName>
</protein>
<comment type="similarity">
    <text evidence="3 11">Belongs to the peptidase M50B family.</text>
</comment>
<dbReference type="NCBIfam" id="TIGR00054">
    <property type="entry name" value="RIP metalloprotease RseP"/>
    <property type="match status" value="1"/>
</dbReference>
<dbReference type="InterPro" id="IPR004387">
    <property type="entry name" value="Pept_M50_Zn"/>
</dbReference>
<dbReference type="InterPro" id="IPR001478">
    <property type="entry name" value="PDZ"/>
</dbReference>
<dbReference type="Pfam" id="PF17820">
    <property type="entry name" value="PDZ_6"/>
    <property type="match status" value="1"/>
</dbReference>
<dbReference type="AlphaFoldDB" id="A0A7V3UZL1"/>
<dbReference type="EC" id="3.4.24.-" evidence="11"/>
<gene>
    <name evidence="13" type="primary">rseP</name>
    <name evidence="13" type="ORF">ENX16_01515</name>
</gene>
<comment type="cofactor">
    <cofactor evidence="1 11">
        <name>Zn(2+)</name>
        <dbReference type="ChEBI" id="CHEBI:29105"/>
    </cofactor>
</comment>
<keyword evidence="10 11" id="KW-0472">Membrane</keyword>
<reference evidence="13" key="1">
    <citation type="journal article" date="2020" name="mSystems">
        <title>Genome- and Community-Level Interaction Insights into Carbon Utilization and Element Cycling Functions of Hydrothermarchaeota in Hydrothermal Sediment.</title>
        <authorList>
            <person name="Zhou Z."/>
            <person name="Liu Y."/>
            <person name="Xu W."/>
            <person name="Pan J."/>
            <person name="Luo Z.H."/>
            <person name="Li M."/>
        </authorList>
    </citation>
    <scope>NUCLEOTIDE SEQUENCE [LARGE SCALE GENOMIC DNA]</scope>
    <source>
        <strain evidence="13">SpSt-914</strain>
    </source>
</reference>
<evidence type="ECO:0000256" key="2">
    <source>
        <dbReference type="ARBA" id="ARBA00004141"/>
    </source>
</evidence>
<accession>A0A7V3UZL1</accession>
<dbReference type="GO" id="GO:0046872">
    <property type="term" value="F:metal ion binding"/>
    <property type="evidence" value="ECO:0007669"/>
    <property type="project" value="UniProtKB-KW"/>
</dbReference>
<evidence type="ECO:0000256" key="4">
    <source>
        <dbReference type="ARBA" id="ARBA00022670"/>
    </source>
</evidence>
<evidence type="ECO:0000259" key="12">
    <source>
        <dbReference type="PROSITE" id="PS50106"/>
    </source>
</evidence>
<dbReference type="InterPro" id="IPR041489">
    <property type="entry name" value="PDZ_6"/>
</dbReference>
<dbReference type="GO" id="GO:0004222">
    <property type="term" value="F:metalloendopeptidase activity"/>
    <property type="evidence" value="ECO:0007669"/>
    <property type="project" value="InterPro"/>
</dbReference>
<dbReference type="PANTHER" id="PTHR42837:SF2">
    <property type="entry name" value="MEMBRANE METALLOPROTEASE ARASP2, CHLOROPLASTIC-RELATED"/>
    <property type="match status" value="1"/>
</dbReference>
<dbReference type="Pfam" id="PF02163">
    <property type="entry name" value="Peptidase_M50"/>
    <property type="match status" value="1"/>
</dbReference>
<dbReference type="CDD" id="cd23081">
    <property type="entry name" value="cpPDZ_EcRseP-like"/>
    <property type="match status" value="1"/>
</dbReference>